<dbReference type="Gene3D" id="3.90.25.10">
    <property type="entry name" value="UDP-galactose 4-epimerase, domain 1"/>
    <property type="match status" value="1"/>
</dbReference>
<evidence type="ECO:0000256" key="6">
    <source>
        <dbReference type="ARBA" id="ARBA00018569"/>
    </source>
</evidence>
<dbReference type="PANTHER" id="PTHR43725">
    <property type="entry name" value="UDP-GLUCOSE 4-EPIMERASE"/>
    <property type="match status" value="1"/>
</dbReference>
<keyword evidence="7 10" id="KW-0520">NAD</keyword>
<sequence length="311" mass="34788">MKILVTGGRGYIGGITAALLQQNGHQTIIYDLKNGRDIKDTRRLEKTLKAEKIEAVLHFAAYIEMGESIINPQKYFDNNFLGSQSLLEAMVVAGINKIIFSSTAGVYGNPARIPIRETDRKLPENPYGQSKLMTEELLRFYDRIYGIKSISLRYFNAAGATLDAKMGEAHQPESHLIPNVIRAVLNNKEFILHGNNYPTQDGTCIRDYIQVLDLAQAHILALKALMTGRQTDVFNVGTGQGYSNLEVIKMIEKISGQPVKLTIGPRRPGDANELVADPAKIKQTLKWQPQYSDLATIIRTAWHWHKNQATI</sequence>
<evidence type="ECO:0000256" key="10">
    <source>
        <dbReference type="RuleBase" id="RU366046"/>
    </source>
</evidence>
<evidence type="ECO:0000256" key="9">
    <source>
        <dbReference type="ARBA" id="ARBA00023277"/>
    </source>
</evidence>
<gene>
    <name evidence="12" type="ORF">AUJ59_00290</name>
</gene>
<evidence type="ECO:0000313" key="13">
    <source>
        <dbReference type="Proteomes" id="UP000183144"/>
    </source>
</evidence>
<comment type="similarity">
    <text evidence="4 10">Belongs to the NAD(P)-dependent epimerase/dehydratase family.</text>
</comment>
<accession>A0A1J4RRG8</accession>
<dbReference type="UniPathway" id="UPA00214"/>
<dbReference type="GO" id="GO:0003978">
    <property type="term" value="F:UDP-glucose 4-epimerase activity"/>
    <property type="evidence" value="ECO:0007669"/>
    <property type="project" value="UniProtKB-UniRule"/>
</dbReference>
<dbReference type="SUPFAM" id="SSF51735">
    <property type="entry name" value="NAD(P)-binding Rossmann-fold domains"/>
    <property type="match status" value="1"/>
</dbReference>
<evidence type="ECO:0000256" key="5">
    <source>
        <dbReference type="ARBA" id="ARBA00013189"/>
    </source>
</evidence>
<comment type="caution">
    <text evidence="12">The sequence shown here is derived from an EMBL/GenBank/DDBJ whole genome shotgun (WGS) entry which is preliminary data.</text>
</comment>
<feature type="domain" description="NAD-dependent epimerase/dehydratase" evidence="11">
    <location>
        <begin position="3"/>
        <end position="237"/>
    </location>
</feature>
<dbReference type="InterPro" id="IPR036291">
    <property type="entry name" value="NAD(P)-bd_dom_sf"/>
</dbReference>
<dbReference type="NCBIfam" id="TIGR01179">
    <property type="entry name" value="galE"/>
    <property type="match status" value="1"/>
</dbReference>
<dbReference type="Gene3D" id="3.40.50.720">
    <property type="entry name" value="NAD(P)-binding Rossmann-like Domain"/>
    <property type="match status" value="1"/>
</dbReference>
<evidence type="ECO:0000256" key="4">
    <source>
        <dbReference type="ARBA" id="ARBA00007637"/>
    </source>
</evidence>
<dbReference type="CDD" id="cd05247">
    <property type="entry name" value="UDP_G4E_1_SDR_e"/>
    <property type="match status" value="1"/>
</dbReference>
<dbReference type="EMBL" id="MNUI01000006">
    <property type="protein sequence ID" value="OIN89979.1"/>
    <property type="molecule type" value="Genomic_DNA"/>
</dbReference>
<evidence type="ECO:0000256" key="7">
    <source>
        <dbReference type="ARBA" id="ARBA00023027"/>
    </source>
</evidence>
<keyword evidence="8 10" id="KW-0413">Isomerase</keyword>
<dbReference type="EC" id="5.1.3.2" evidence="5 10"/>
<proteinExistence type="inferred from homology"/>
<comment type="subunit">
    <text evidence="10">Homodimer.</text>
</comment>
<dbReference type="Pfam" id="PF01370">
    <property type="entry name" value="Epimerase"/>
    <property type="match status" value="1"/>
</dbReference>
<dbReference type="InterPro" id="IPR001509">
    <property type="entry name" value="Epimerase_deHydtase"/>
</dbReference>
<name>A0A1J4RRG8_9BACT</name>
<comment type="pathway">
    <text evidence="3 10">Carbohydrate metabolism; galactose metabolism.</text>
</comment>
<evidence type="ECO:0000259" key="11">
    <source>
        <dbReference type="Pfam" id="PF01370"/>
    </source>
</evidence>
<comment type="cofactor">
    <cofactor evidence="2 10">
        <name>NAD(+)</name>
        <dbReference type="ChEBI" id="CHEBI:57540"/>
    </cofactor>
</comment>
<evidence type="ECO:0000256" key="8">
    <source>
        <dbReference type="ARBA" id="ARBA00023235"/>
    </source>
</evidence>
<evidence type="ECO:0000313" key="12">
    <source>
        <dbReference type="EMBL" id="OIN89979.1"/>
    </source>
</evidence>
<evidence type="ECO:0000256" key="1">
    <source>
        <dbReference type="ARBA" id="ARBA00000083"/>
    </source>
</evidence>
<dbReference type="STRING" id="1805034.AUJ59_00290"/>
<keyword evidence="9 10" id="KW-0119">Carbohydrate metabolism</keyword>
<dbReference type="GO" id="GO:0033499">
    <property type="term" value="P:galactose catabolic process via UDP-galactose, Leloir pathway"/>
    <property type="evidence" value="ECO:0007669"/>
    <property type="project" value="TreeGrafter"/>
</dbReference>
<dbReference type="Proteomes" id="UP000183144">
    <property type="component" value="Unassembled WGS sequence"/>
</dbReference>
<reference evidence="12 13" key="1">
    <citation type="journal article" date="2016" name="Environ. Microbiol.">
        <title>Genomic resolution of a cold subsurface aquifer community provides metabolic insights for novel microbes adapted to high CO concentrations.</title>
        <authorList>
            <person name="Probst A.J."/>
            <person name="Castelle C.J."/>
            <person name="Singh A."/>
            <person name="Brown C.T."/>
            <person name="Anantharaman K."/>
            <person name="Sharon I."/>
            <person name="Hug L.A."/>
            <person name="Burstein D."/>
            <person name="Emerson J.B."/>
            <person name="Thomas B.C."/>
            <person name="Banfield J.F."/>
        </authorList>
    </citation>
    <scope>NUCLEOTIDE SEQUENCE [LARGE SCALE GENOMIC DNA]</scope>
    <source>
        <strain evidence="12">CG1_02_47_37</strain>
    </source>
</reference>
<comment type="catalytic activity">
    <reaction evidence="1 10">
        <text>UDP-alpha-D-glucose = UDP-alpha-D-galactose</text>
        <dbReference type="Rhea" id="RHEA:22168"/>
        <dbReference type="ChEBI" id="CHEBI:58885"/>
        <dbReference type="ChEBI" id="CHEBI:66914"/>
        <dbReference type="EC" id="5.1.3.2"/>
    </reaction>
</comment>
<protein>
    <recommendedName>
        <fullName evidence="6 10">UDP-glucose 4-epimerase</fullName>
        <ecNumber evidence="5 10">5.1.3.2</ecNumber>
    </recommendedName>
</protein>
<evidence type="ECO:0000256" key="3">
    <source>
        <dbReference type="ARBA" id="ARBA00004947"/>
    </source>
</evidence>
<evidence type="ECO:0000256" key="2">
    <source>
        <dbReference type="ARBA" id="ARBA00001911"/>
    </source>
</evidence>
<dbReference type="AlphaFoldDB" id="A0A1J4RRG8"/>
<dbReference type="PANTHER" id="PTHR43725:SF53">
    <property type="entry name" value="UDP-ARABINOSE 4-EPIMERASE 1"/>
    <property type="match status" value="1"/>
</dbReference>
<dbReference type="InterPro" id="IPR005886">
    <property type="entry name" value="UDP_G4E"/>
</dbReference>
<organism evidence="12 13">
    <name type="scientific">Candidatus Beckwithbacteria bacterium CG1_02_47_37</name>
    <dbReference type="NCBI Taxonomy" id="1805034"/>
    <lineage>
        <taxon>Bacteria</taxon>
        <taxon>Candidatus Beckwithiibacteriota</taxon>
    </lineage>
</organism>